<dbReference type="Gene3D" id="3.90.550.10">
    <property type="entry name" value="Spore Coat Polysaccharide Biosynthesis Protein SpsA, Chain A"/>
    <property type="match status" value="1"/>
</dbReference>
<dbReference type="InterPro" id="IPR001173">
    <property type="entry name" value="Glyco_trans_2-like"/>
</dbReference>
<evidence type="ECO:0000313" key="3">
    <source>
        <dbReference type="Proteomes" id="UP000268192"/>
    </source>
</evidence>
<dbReference type="AlphaFoldDB" id="A0A3Q8XPY4"/>
<gene>
    <name evidence="2" type="ORF">D5400_16275</name>
</gene>
<dbReference type="PANTHER" id="PTHR43685">
    <property type="entry name" value="GLYCOSYLTRANSFERASE"/>
    <property type="match status" value="1"/>
</dbReference>
<dbReference type="Pfam" id="PF00535">
    <property type="entry name" value="Glycos_transf_2"/>
    <property type="match status" value="1"/>
</dbReference>
<reference evidence="2 3" key="1">
    <citation type="submission" date="2018-09" db="EMBL/GenBank/DDBJ databases">
        <title>Marinorhizobium profundi gen. nov., sp. nov., isolated from a deep-sea sediment sample from the New Britain Trench and proposal of Marinorhizobiaceae fam. nov. in the order Rhizobiales of the class Alphaproteobacteria.</title>
        <authorList>
            <person name="Cao J."/>
        </authorList>
    </citation>
    <scope>NUCLEOTIDE SEQUENCE [LARGE SCALE GENOMIC DNA]</scope>
    <source>
        <strain evidence="2 3">WS11</strain>
    </source>
</reference>
<dbReference type="InterPro" id="IPR050834">
    <property type="entry name" value="Glycosyltransf_2"/>
</dbReference>
<dbReference type="PANTHER" id="PTHR43685:SF2">
    <property type="entry name" value="GLYCOSYLTRANSFERASE 2-LIKE DOMAIN-CONTAINING PROTEIN"/>
    <property type="match status" value="1"/>
</dbReference>
<name>A0A3Q8XPY4_9HYPH</name>
<dbReference type="SUPFAM" id="SSF53448">
    <property type="entry name" value="Nucleotide-diphospho-sugar transferases"/>
    <property type="match status" value="1"/>
</dbReference>
<sequence length="340" mass="37339">MAIPAGSKPEAPVCVIIAAMNASATIARAVRSALDEPEVGEVIVVDDGSSDATAAVATSVDDGSGRLKVISLPENAGPSYARNRALEASSAAFVAILDADDFILPGRFQRLLRQSADWDFIADNILLIDAAQADAPLDVADIAEDAYTLTTLQFIEGNISQPGVERAEIGFLKPVMKRAFLDRHGLRYDETMRLGEDYDLYLRALASGARYRVVHTCGYGATVRANSLSGRHRTVDLKMLYEADQRIGAEFELTAEERGALSRHEAQIRRRHDLRSFLDRKKEIGLSASVAQLLGRPRTLWHVMTDVLRDKRRARLSRSNAKTPAILPRYLLPARNADEE</sequence>
<dbReference type="KEGG" id="abaw:D5400_16275"/>
<evidence type="ECO:0000259" key="1">
    <source>
        <dbReference type="Pfam" id="PF00535"/>
    </source>
</evidence>
<dbReference type="Proteomes" id="UP000268192">
    <property type="component" value="Chromosome"/>
</dbReference>
<keyword evidence="3" id="KW-1185">Reference proteome</keyword>
<proteinExistence type="predicted"/>
<keyword evidence="2" id="KW-0808">Transferase</keyword>
<dbReference type="GO" id="GO:0016740">
    <property type="term" value="F:transferase activity"/>
    <property type="evidence" value="ECO:0007669"/>
    <property type="project" value="UniProtKB-KW"/>
</dbReference>
<dbReference type="OrthoDB" id="9806521at2"/>
<evidence type="ECO:0000313" key="2">
    <source>
        <dbReference type="EMBL" id="AZN72619.1"/>
    </source>
</evidence>
<dbReference type="RefSeq" id="WP_126010943.1">
    <property type="nucleotide sequence ID" value="NZ_CP032509.1"/>
</dbReference>
<protein>
    <submittedName>
        <fullName evidence="2">Glycosyltransferase</fullName>
    </submittedName>
</protein>
<dbReference type="InterPro" id="IPR029044">
    <property type="entry name" value="Nucleotide-diphossugar_trans"/>
</dbReference>
<dbReference type="CDD" id="cd00761">
    <property type="entry name" value="Glyco_tranf_GTA_type"/>
    <property type="match status" value="1"/>
</dbReference>
<accession>A0A3Q8XPY4</accession>
<organism evidence="2 3">
    <name type="scientific">Georhizobium profundi</name>
    <dbReference type="NCBI Taxonomy" id="2341112"/>
    <lineage>
        <taxon>Bacteria</taxon>
        <taxon>Pseudomonadati</taxon>
        <taxon>Pseudomonadota</taxon>
        <taxon>Alphaproteobacteria</taxon>
        <taxon>Hyphomicrobiales</taxon>
        <taxon>Rhizobiaceae</taxon>
        <taxon>Georhizobium</taxon>
    </lineage>
</organism>
<feature type="domain" description="Glycosyltransferase 2-like" evidence="1">
    <location>
        <begin position="14"/>
        <end position="117"/>
    </location>
</feature>
<dbReference type="EMBL" id="CP032509">
    <property type="protein sequence ID" value="AZN72619.1"/>
    <property type="molecule type" value="Genomic_DNA"/>
</dbReference>